<dbReference type="PANTHER" id="PTHR34387">
    <property type="entry name" value="SLR1258 PROTEIN"/>
    <property type="match status" value="1"/>
</dbReference>
<proteinExistence type="predicted"/>
<dbReference type="InterPro" id="IPR052022">
    <property type="entry name" value="26kDa_periplasmic_antigen"/>
</dbReference>
<reference evidence="1 2" key="1">
    <citation type="submission" date="2020-04" db="EMBL/GenBank/DDBJ databases">
        <title>Enterovirga sp. isolate from soil.</title>
        <authorList>
            <person name="Chea S."/>
            <person name="Kim D.-U."/>
        </authorList>
    </citation>
    <scope>NUCLEOTIDE SEQUENCE [LARGE SCALE GENOMIC DNA]</scope>
    <source>
        <strain evidence="1 2">DB1703</strain>
    </source>
</reference>
<evidence type="ECO:0000313" key="1">
    <source>
        <dbReference type="EMBL" id="NNM71237.1"/>
    </source>
</evidence>
<dbReference type="Pfam" id="PF04402">
    <property type="entry name" value="SIMPL"/>
    <property type="match status" value="1"/>
</dbReference>
<comment type="caution">
    <text evidence="1">The sequence shown here is derived from an EMBL/GenBank/DDBJ whole genome shotgun (WGS) entry which is preliminary data.</text>
</comment>
<accession>A0A849I5A9</accession>
<protein>
    <submittedName>
        <fullName evidence="1">SIMPL domain-containing protein</fullName>
    </submittedName>
</protein>
<dbReference type="AlphaFoldDB" id="A0A849I5A9"/>
<keyword evidence="2" id="KW-1185">Reference proteome</keyword>
<organism evidence="1 2">
    <name type="scientific">Enterovirga aerilata</name>
    <dbReference type="NCBI Taxonomy" id="2730920"/>
    <lineage>
        <taxon>Bacteria</taxon>
        <taxon>Pseudomonadati</taxon>
        <taxon>Pseudomonadota</taxon>
        <taxon>Alphaproteobacteria</taxon>
        <taxon>Hyphomicrobiales</taxon>
        <taxon>Methylobacteriaceae</taxon>
        <taxon>Enterovirga</taxon>
    </lineage>
</organism>
<dbReference type="Gene3D" id="3.30.70.2970">
    <property type="entry name" value="Protein of unknown function (DUF541), domain 2"/>
    <property type="match status" value="1"/>
</dbReference>
<gene>
    <name evidence="1" type="ORF">HJG44_02365</name>
</gene>
<dbReference type="Gene3D" id="3.30.110.170">
    <property type="entry name" value="Protein of unknown function (DUF541), domain 1"/>
    <property type="match status" value="1"/>
</dbReference>
<dbReference type="InterPro" id="IPR007497">
    <property type="entry name" value="SIMPL/DUF541"/>
</dbReference>
<evidence type="ECO:0000313" key="2">
    <source>
        <dbReference type="Proteomes" id="UP000564885"/>
    </source>
</evidence>
<sequence length="233" mass="24006">MCLAGWASAALAQPAPGPEPGRISVIGQATIETPPDFAAVQIGVTSKAATAAAALADNSAAVARTIALAKTMGVEPRDVATSAVSLHQAFRSVRTPSGVEQQPDGYQAQNVVTVRLADMGRLGQFMQQAVEGGANRIDSVSFGLREPGKAEREAAVAATRDALARARAVAEAAGVTLGPVERITTPPRAERPGHPPYPVMRMATAESQAKAVPLEAGTLAVSAEVEVVWALRQ</sequence>
<dbReference type="EMBL" id="JABEPP010000001">
    <property type="protein sequence ID" value="NNM71237.1"/>
    <property type="molecule type" value="Genomic_DNA"/>
</dbReference>
<dbReference type="PANTHER" id="PTHR34387:SF1">
    <property type="entry name" value="PERIPLASMIC IMMUNOGENIC PROTEIN"/>
    <property type="match status" value="1"/>
</dbReference>
<dbReference type="Proteomes" id="UP000564885">
    <property type="component" value="Unassembled WGS sequence"/>
</dbReference>
<name>A0A849I5A9_9HYPH</name>
<dbReference type="GO" id="GO:0006974">
    <property type="term" value="P:DNA damage response"/>
    <property type="evidence" value="ECO:0007669"/>
    <property type="project" value="TreeGrafter"/>
</dbReference>